<evidence type="ECO:0000313" key="5">
    <source>
        <dbReference type="EMBL" id="VGO19982.1"/>
    </source>
</evidence>
<keyword evidence="2" id="KW-0238">DNA-binding</keyword>
<dbReference type="Gene3D" id="1.10.10.10">
    <property type="entry name" value="Winged helix-like DNA-binding domain superfamily/Winged helix DNA-binding domain"/>
    <property type="match status" value="1"/>
</dbReference>
<keyword evidence="3" id="KW-0804">Transcription</keyword>
<dbReference type="GO" id="GO:0003677">
    <property type="term" value="F:DNA binding"/>
    <property type="evidence" value="ECO:0007669"/>
    <property type="project" value="UniProtKB-KW"/>
</dbReference>
<evidence type="ECO:0000256" key="2">
    <source>
        <dbReference type="ARBA" id="ARBA00023125"/>
    </source>
</evidence>
<dbReference type="PROSITE" id="PS50995">
    <property type="entry name" value="HTH_MARR_2"/>
    <property type="match status" value="1"/>
</dbReference>
<proteinExistence type="predicted"/>
<sequence>MKKTLLHILMHDGRLLLRAIEEELSPLGLHHGQGRILVAIASAGAVTQADLARRMDIKPATVTNMLKPLAANKLIHRETDPKTNRAMVVALTADGQQACSEIQKAWERIEERMSAELPDIDLEHLFALLESIRSALGGNDTPEANHS</sequence>
<dbReference type="InterPro" id="IPR036388">
    <property type="entry name" value="WH-like_DNA-bd_sf"/>
</dbReference>
<dbReference type="InterPro" id="IPR000835">
    <property type="entry name" value="HTH_MarR-typ"/>
</dbReference>
<evidence type="ECO:0000256" key="3">
    <source>
        <dbReference type="ARBA" id="ARBA00023163"/>
    </source>
</evidence>
<gene>
    <name evidence="5" type="ORF">SCARR_02042</name>
</gene>
<dbReference type="PANTHER" id="PTHR42756">
    <property type="entry name" value="TRANSCRIPTIONAL REGULATOR, MARR"/>
    <property type="match status" value="1"/>
</dbReference>
<keyword evidence="1" id="KW-0805">Transcription regulation</keyword>
<protein>
    <recommendedName>
        <fullName evidence="4">HTH marR-type domain-containing protein</fullName>
    </recommendedName>
</protein>
<keyword evidence="6" id="KW-1185">Reference proteome</keyword>
<dbReference type="EMBL" id="CAAHFH010000001">
    <property type="protein sequence ID" value="VGO19982.1"/>
    <property type="molecule type" value="Genomic_DNA"/>
</dbReference>
<dbReference type="AlphaFoldDB" id="A0A6C2UID8"/>
<dbReference type="InterPro" id="IPR036390">
    <property type="entry name" value="WH_DNA-bd_sf"/>
</dbReference>
<evidence type="ECO:0000313" key="6">
    <source>
        <dbReference type="Proteomes" id="UP000346198"/>
    </source>
</evidence>
<dbReference type="RefSeq" id="WP_136061438.1">
    <property type="nucleotide sequence ID" value="NZ_CAAHFH010000001.1"/>
</dbReference>
<dbReference type="SUPFAM" id="SSF46785">
    <property type="entry name" value="Winged helix' DNA-binding domain"/>
    <property type="match status" value="1"/>
</dbReference>
<organism evidence="5 6">
    <name type="scientific">Pontiella sulfatireligans</name>
    <dbReference type="NCBI Taxonomy" id="2750658"/>
    <lineage>
        <taxon>Bacteria</taxon>
        <taxon>Pseudomonadati</taxon>
        <taxon>Kiritimatiellota</taxon>
        <taxon>Kiritimatiellia</taxon>
        <taxon>Kiritimatiellales</taxon>
        <taxon>Pontiellaceae</taxon>
        <taxon>Pontiella</taxon>
    </lineage>
</organism>
<dbReference type="GO" id="GO:0003700">
    <property type="term" value="F:DNA-binding transcription factor activity"/>
    <property type="evidence" value="ECO:0007669"/>
    <property type="project" value="InterPro"/>
</dbReference>
<dbReference type="Proteomes" id="UP000346198">
    <property type="component" value="Unassembled WGS sequence"/>
</dbReference>
<accession>A0A6C2UID8</accession>
<dbReference type="Pfam" id="PF01047">
    <property type="entry name" value="MarR"/>
    <property type="match status" value="1"/>
</dbReference>
<evidence type="ECO:0000256" key="1">
    <source>
        <dbReference type="ARBA" id="ARBA00023015"/>
    </source>
</evidence>
<dbReference type="SMART" id="SM00347">
    <property type="entry name" value="HTH_MARR"/>
    <property type="match status" value="1"/>
</dbReference>
<dbReference type="PANTHER" id="PTHR42756:SF1">
    <property type="entry name" value="TRANSCRIPTIONAL REPRESSOR OF EMRAB OPERON"/>
    <property type="match status" value="1"/>
</dbReference>
<reference evidence="5 6" key="1">
    <citation type="submission" date="2019-04" db="EMBL/GenBank/DDBJ databases">
        <authorList>
            <person name="Van Vliet M D."/>
        </authorList>
    </citation>
    <scope>NUCLEOTIDE SEQUENCE [LARGE SCALE GENOMIC DNA]</scope>
    <source>
        <strain evidence="5 6">F21</strain>
    </source>
</reference>
<feature type="domain" description="HTH marR-type" evidence="4">
    <location>
        <begin position="2"/>
        <end position="134"/>
    </location>
</feature>
<name>A0A6C2UID8_9BACT</name>
<evidence type="ECO:0000259" key="4">
    <source>
        <dbReference type="PROSITE" id="PS50995"/>
    </source>
</evidence>